<dbReference type="GO" id="GO:0005524">
    <property type="term" value="F:ATP binding"/>
    <property type="evidence" value="ECO:0007669"/>
    <property type="project" value="UniProtKB-KW"/>
</dbReference>
<dbReference type="GO" id="GO:0070095">
    <property type="term" value="F:fructose-6-phosphate binding"/>
    <property type="evidence" value="ECO:0007669"/>
    <property type="project" value="TreeGrafter"/>
</dbReference>
<name>A0A939HDE8_9CLOT</name>
<dbReference type="GO" id="GO:0030388">
    <property type="term" value="P:fructose 1,6-bisphosphate metabolic process"/>
    <property type="evidence" value="ECO:0007669"/>
    <property type="project" value="TreeGrafter"/>
</dbReference>
<dbReference type="PIRSF" id="PIRSF000532">
    <property type="entry name" value="ATP_PFK_prok"/>
    <property type="match status" value="1"/>
</dbReference>
<comment type="catalytic activity">
    <reaction evidence="12">
        <text>beta-D-fructose 6-phosphate + ATP = beta-D-fructose 1,6-bisphosphate + ADP + H(+)</text>
        <dbReference type="Rhea" id="RHEA:16109"/>
        <dbReference type="ChEBI" id="CHEBI:15378"/>
        <dbReference type="ChEBI" id="CHEBI:30616"/>
        <dbReference type="ChEBI" id="CHEBI:32966"/>
        <dbReference type="ChEBI" id="CHEBI:57634"/>
        <dbReference type="ChEBI" id="CHEBI:456216"/>
        <dbReference type="EC" id="2.7.1.11"/>
    </reaction>
</comment>
<accession>A0A939HDE8</accession>
<organism evidence="14 15">
    <name type="scientific">Proteiniclasticum aestuarii</name>
    <dbReference type="NCBI Taxonomy" id="2817862"/>
    <lineage>
        <taxon>Bacteria</taxon>
        <taxon>Bacillati</taxon>
        <taxon>Bacillota</taxon>
        <taxon>Clostridia</taxon>
        <taxon>Eubacteriales</taxon>
        <taxon>Clostridiaceae</taxon>
        <taxon>Proteiniclasticum</taxon>
    </lineage>
</organism>
<comment type="cofactor">
    <cofactor evidence="1 12">
        <name>Mg(2+)</name>
        <dbReference type="ChEBI" id="CHEBI:18420"/>
    </cofactor>
</comment>
<dbReference type="SUPFAM" id="SSF53784">
    <property type="entry name" value="Phosphofructokinase"/>
    <property type="match status" value="1"/>
</dbReference>
<protein>
    <recommendedName>
        <fullName evidence="12">ATP-dependent 6-phosphofructokinase</fullName>
        <shortName evidence="12">ATP-PFK</shortName>
        <shortName evidence="12">Phosphofructokinase</shortName>
        <ecNumber evidence="12">2.7.1.11</ecNumber>
    </recommendedName>
    <alternativeName>
        <fullName evidence="12">Phosphohexokinase</fullName>
    </alternativeName>
</protein>
<evidence type="ECO:0000256" key="2">
    <source>
        <dbReference type="ARBA" id="ARBA00004496"/>
    </source>
</evidence>
<dbReference type="GO" id="GO:0061621">
    <property type="term" value="P:canonical glycolysis"/>
    <property type="evidence" value="ECO:0007669"/>
    <property type="project" value="TreeGrafter"/>
</dbReference>
<evidence type="ECO:0000256" key="12">
    <source>
        <dbReference type="HAMAP-Rule" id="MF_01976"/>
    </source>
</evidence>
<evidence type="ECO:0000256" key="7">
    <source>
        <dbReference type="ARBA" id="ARBA00022741"/>
    </source>
</evidence>
<comment type="similarity">
    <text evidence="12">Belongs to the phosphofructokinase type A (PFKA) family. Mixed-substrate PFK group III subfamily.</text>
</comment>
<comment type="pathway">
    <text evidence="3 12">Carbohydrate degradation; glycolysis; D-glyceraldehyde 3-phosphate and glycerone phosphate from D-glucose: step 3/4.</text>
</comment>
<feature type="active site" description="Proton acceptor" evidence="12">
    <location>
        <position position="145"/>
    </location>
</feature>
<reference evidence="14" key="1">
    <citation type="submission" date="2021-03" db="EMBL/GenBank/DDBJ databases">
        <title>Proteiniclasticum marinus sp. nov., isolated from tidal flat sediment.</title>
        <authorList>
            <person name="Namirimu T."/>
            <person name="Yang J.-A."/>
            <person name="Yang S.-H."/>
            <person name="Kim Y.-J."/>
            <person name="Kwon K.K."/>
        </authorList>
    </citation>
    <scope>NUCLEOTIDE SEQUENCE</scope>
    <source>
        <strain evidence="14">SCR006</strain>
    </source>
</reference>
<keyword evidence="4 12" id="KW-0963">Cytoplasm</keyword>
<dbReference type="Gene3D" id="3.40.50.450">
    <property type="match status" value="1"/>
</dbReference>
<comment type="subcellular location">
    <subcellularLocation>
        <location evidence="2 12">Cytoplasm</location>
    </subcellularLocation>
</comment>
<feature type="binding site" evidence="12">
    <location>
        <position position="284"/>
    </location>
    <ligand>
        <name>substrate</name>
        <note>ligand shared between dimeric partners</note>
    </ligand>
</feature>
<feature type="binding site" evidence="12">
    <location>
        <position position="121"/>
    </location>
    <ligand>
        <name>Mg(2+)</name>
        <dbReference type="ChEBI" id="CHEBI:18420"/>
        <note>catalytic</note>
    </ligand>
</feature>
<feature type="binding site" evidence="12">
    <location>
        <begin position="80"/>
        <end position="81"/>
    </location>
    <ligand>
        <name>ATP</name>
        <dbReference type="ChEBI" id="CHEBI:30616"/>
    </ligand>
</feature>
<feature type="domain" description="Phosphofructokinase" evidence="13">
    <location>
        <begin position="9"/>
        <end position="315"/>
    </location>
</feature>
<dbReference type="NCBIfam" id="NF002872">
    <property type="entry name" value="PRK03202.1"/>
    <property type="match status" value="1"/>
</dbReference>
<proteinExistence type="inferred from homology"/>
<keyword evidence="8 12" id="KW-0418">Kinase</keyword>
<dbReference type="InterPro" id="IPR000023">
    <property type="entry name" value="Phosphofructokinase_dom"/>
</dbReference>
<dbReference type="GO" id="GO:0042802">
    <property type="term" value="F:identical protein binding"/>
    <property type="evidence" value="ECO:0007669"/>
    <property type="project" value="TreeGrafter"/>
</dbReference>
<keyword evidence="11 12" id="KW-0324">Glycolysis</keyword>
<evidence type="ECO:0000259" key="13">
    <source>
        <dbReference type="Pfam" id="PF00365"/>
    </source>
</evidence>
<dbReference type="PANTHER" id="PTHR13697">
    <property type="entry name" value="PHOSPHOFRUCTOKINASE"/>
    <property type="match status" value="1"/>
</dbReference>
<evidence type="ECO:0000256" key="6">
    <source>
        <dbReference type="ARBA" id="ARBA00022723"/>
    </source>
</evidence>
<dbReference type="HAMAP" id="MF_01976">
    <property type="entry name" value="Phosphofructokinase_III"/>
    <property type="match status" value="1"/>
</dbReference>
<feature type="binding site" description="in other chain" evidence="12">
    <location>
        <begin position="187"/>
        <end position="189"/>
    </location>
    <ligand>
        <name>substrate</name>
        <note>ligand shared between dimeric partners</note>
    </ligand>
</feature>
<dbReference type="PROSITE" id="PS00433">
    <property type="entry name" value="PHOSPHOFRUCTOKINASE"/>
    <property type="match status" value="1"/>
</dbReference>
<keyword evidence="7 12" id="KW-0547">Nucleotide-binding</keyword>
<dbReference type="PRINTS" id="PR00476">
    <property type="entry name" value="PHFRCTKINASE"/>
</dbReference>
<dbReference type="PANTHER" id="PTHR13697:SF52">
    <property type="entry name" value="ATP-DEPENDENT 6-PHOSPHOFRUCTOKINASE 3"/>
    <property type="match status" value="1"/>
</dbReference>
<evidence type="ECO:0000256" key="4">
    <source>
        <dbReference type="ARBA" id="ARBA00022490"/>
    </source>
</evidence>
<evidence type="ECO:0000256" key="5">
    <source>
        <dbReference type="ARBA" id="ARBA00022679"/>
    </source>
</evidence>
<feature type="binding site" evidence="12">
    <location>
        <begin position="120"/>
        <end position="123"/>
    </location>
    <ligand>
        <name>ATP</name>
        <dbReference type="ChEBI" id="CHEBI:30616"/>
    </ligand>
</feature>
<gene>
    <name evidence="12" type="primary">pfkA</name>
    <name evidence="14" type="ORF">J3A84_15095</name>
</gene>
<keyword evidence="9 12" id="KW-0067">ATP-binding</keyword>
<dbReference type="EMBL" id="JAFNJU010000021">
    <property type="protein sequence ID" value="MBO1266358.1"/>
    <property type="molecule type" value="Genomic_DNA"/>
</dbReference>
<dbReference type="FunFam" id="3.40.50.460:FF:000002">
    <property type="entry name" value="ATP-dependent 6-phosphofructokinase"/>
    <property type="match status" value="1"/>
</dbReference>
<evidence type="ECO:0000256" key="1">
    <source>
        <dbReference type="ARBA" id="ARBA00001946"/>
    </source>
</evidence>
<feature type="binding site" evidence="12">
    <location>
        <position position="17"/>
    </location>
    <ligand>
        <name>ATP</name>
        <dbReference type="ChEBI" id="CHEBI:30616"/>
    </ligand>
</feature>
<evidence type="ECO:0000256" key="10">
    <source>
        <dbReference type="ARBA" id="ARBA00022842"/>
    </source>
</evidence>
<feature type="binding site" description="in other chain" evidence="12">
    <location>
        <begin position="290"/>
        <end position="293"/>
    </location>
    <ligand>
        <name>substrate</name>
        <note>ligand shared between dimeric partners</note>
    </ligand>
</feature>
<comment type="subunit">
    <text evidence="12">Homodimer or homotetramer.</text>
</comment>
<comment type="caution">
    <text evidence="12">Lacks conserved residue(s) required for the propagation of feature annotation.</text>
</comment>
<dbReference type="GO" id="GO:0048029">
    <property type="term" value="F:monosaccharide binding"/>
    <property type="evidence" value="ECO:0007669"/>
    <property type="project" value="TreeGrafter"/>
</dbReference>
<keyword evidence="5 12" id="KW-0808">Transferase</keyword>
<evidence type="ECO:0000313" key="15">
    <source>
        <dbReference type="Proteomes" id="UP000664218"/>
    </source>
</evidence>
<keyword evidence="6 12" id="KW-0479">Metal-binding</keyword>
<feature type="binding site" evidence="12">
    <location>
        <position position="180"/>
    </location>
    <ligand>
        <name>substrate</name>
        <note>ligand shared between dimeric partners</note>
    </ligand>
</feature>
<dbReference type="InterPro" id="IPR012829">
    <property type="entry name" value="Phosphofructokinase_III"/>
</dbReference>
<dbReference type="RefSeq" id="WP_207600885.1">
    <property type="nucleotide sequence ID" value="NZ_JAFNJU010000021.1"/>
</dbReference>
<dbReference type="GO" id="GO:0005945">
    <property type="term" value="C:6-phosphofructokinase complex"/>
    <property type="evidence" value="ECO:0007669"/>
    <property type="project" value="TreeGrafter"/>
</dbReference>
<dbReference type="InterPro" id="IPR022953">
    <property type="entry name" value="ATP_PFK"/>
</dbReference>
<dbReference type="Gene3D" id="3.40.50.460">
    <property type="entry name" value="Phosphofructokinase domain"/>
    <property type="match status" value="1"/>
</dbReference>
<dbReference type="InterPro" id="IPR012003">
    <property type="entry name" value="ATP_PFK_prok-type"/>
</dbReference>
<dbReference type="GO" id="GO:0003872">
    <property type="term" value="F:6-phosphofructokinase activity"/>
    <property type="evidence" value="ECO:0007669"/>
    <property type="project" value="UniProtKB-UniRule"/>
</dbReference>
<dbReference type="InterPro" id="IPR015912">
    <property type="entry name" value="Phosphofructokinase_CS"/>
</dbReference>
<dbReference type="EC" id="2.7.1.11" evidence="12"/>
<dbReference type="GO" id="GO:0046872">
    <property type="term" value="F:metal ion binding"/>
    <property type="evidence" value="ECO:0007669"/>
    <property type="project" value="UniProtKB-KW"/>
</dbReference>
<feature type="binding site" description="in other chain" evidence="12">
    <location>
        <begin position="143"/>
        <end position="145"/>
    </location>
    <ligand>
        <name>substrate</name>
        <note>ligand shared between dimeric partners</note>
    </ligand>
</feature>
<evidence type="ECO:0000256" key="8">
    <source>
        <dbReference type="ARBA" id="ARBA00022777"/>
    </source>
</evidence>
<dbReference type="NCBIfam" id="TIGR02483">
    <property type="entry name" value="PFK_mixed"/>
    <property type="match status" value="1"/>
</dbReference>
<dbReference type="GO" id="GO:0016208">
    <property type="term" value="F:AMP binding"/>
    <property type="evidence" value="ECO:0007669"/>
    <property type="project" value="TreeGrafter"/>
</dbReference>
<keyword evidence="15" id="KW-1185">Reference proteome</keyword>
<dbReference type="GO" id="GO:0047334">
    <property type="term" value="F:diphosphate-fructose-6-phosphate 1-phosphotransferase activity"/>
    <property type="evidence" value="ECO:0007669"/>
    <property type="project" value="InterPro"/>
</dbReference>
<dbReference type="InterPro" id="IPR035966">
    <property type="entry name" value="PKF_sf"/>
</dbReference>
<comment type="function">
    <text evidence="12">Catalyzes the phosphorylation of D-fructose 6-phosphate to fructose 1,6-bisphosphate by ATP, the first committing step of glycolysis.</text>
</comment>
<evidence type="ECO:0000256" key="11">
    <source>
        <dbReference type="ARBA" id="ARBA00023152"/>
    </source>
</evidence>
<keyword evidence="10 12" id="KW-0460">Magnesium</keyword>
<sequence>MNNKSNIKRIGIMTGGGDCPGLNPVIRAVTKMATKEYGWEVIGIRNGYKGLYENDWVKLEGDITSGLLHKGGTILYSSNKDNLFHYLVEENGEMVYKDVSDVGVENIRNLGIDVMFIVGGDGTLTSARDFARKGVNVVAIPKTIDNDLASTDRTFGFSTAVNVATEALDRLHTTAQSHHRIMVLEVMGRYAGWIALHAGIAGGADVILLPEIPYDIHKVAEKIEERKKHGKNFSIVVVGEGAKPLDGEVVVRDVIEDSPDPIRLGGIGIKVAHDLEKLCGNETRATILGHLQRGGSPSSSDRILSTRYGVAAVKLAAEGKFGNMVTLKGSHMSYDSLENVIGQKSKNVNPNGELVETARSIGISFGD</sequence>
<evidence type="ECO:0000256" key="9">
    <source>
        <dbReference type="ARBA" id="ARBA00022840"/>
    </source>
</evidence>
<feature type="site" description="Important for substrate specificity; cannot use PPi as phosphoryl donor" evidence="12">
    <location>
        <position position="122"/>
    </location>
</feature>
<dbReference type="Pfam" id="PF00365">
    <property type="entry name" value="PFK"/>
    <property type="match status" value="1"/>
</dbReference>
<dbReference type="Proteomes" id="UP000664218">
    <property type="component" value="Unassembled WGS sequence"/>
</dbReference>
<feature type="binding site" description="in other chain" evidence="12">
    <location>
        <position position="240"/>
    </location>
    <ligand>
        <name>substrate</name>
        <note>ligand shared between dimeric partners</note>
    </ligand>
</feature>
<dbReference type="GO" id="GO:0006002">
    <property type="term" value="P:fructose 6-phosphate metabolic process"/>
    <property type="evidence" value="ECO:0007669"/>
    <property type="project" value="InterPro"/>
</dbReference>
<dbReference type="AlphaFoldDB" id="A0A939HDE8"/>
<comment type="caution">
    <text evidence="14">The sequence shown here is derived from an EMBL/GenBank/DDBJ whole genome shotgun (WGS) entry which is preliminary data.</text>
</comment>
<evidence type="ECO:0000256" key="3">
    <source>
        <dbReference type="ARBA" id="ARBA00004679"/>
    </source>
</evidence>
<evidence type="ECO:0000313" key="14">
    <source>
        <dbReference type="EMBL" id="MBO1266358.1"/>
    </source>
</evidence>